<gene>
    <name evidence="1" type="ORF">HMPREF9421_0579</name>
</gene>
<dbReference type="RefSeq" id="WP_006595494.1">
    <property type="nucleotide sequence ID" value="NZ_AFUD01000018.1"/>
</dbReference>
<protein>
    <submittedName>
        <fullName evidence="1">Putative accessory Sec system glycosyltransferase GtfB</fullName>
    </submittedName>
</protein>
<proteinExistence type="predicted"/>
<evidence type="ECO:0000313" key="1">
    <source>
        <dbReference type="EMBL" id="EFV99934.1"/>
    </source>
</evidence>
<keyword evidence="1" id="KW-0808">Transferase</keyword>
<sequence>MYYLVNEWTLDDERLRKDLEQIGLSIQSLQLENVLDSIFSNQKVDSPLHMTSLPLPPFWEVYVNGDVVADGVKRGKIDCFQDRPQRVKKVDWYDPDGHCSASDHYDRSGSLFLKEVWSANERHFSIYTNDRMGKLYLFHQHDRAIYQAIDGLEQGFSSIEDAKKALLQEALLQAETVFLSDPELLKALPKLEKEQIIFYGRSTLSEAELAPLVDKGVKVFVREPNIDMAPHSLVFFPTYLGDLREFQPQVLILTNTQEIEQIEVLVTALPHFQFHIAALTEMGERLVRLNDYPNVYLYPGISDDNYEWLLDKCRIYLDIAYADEILDGNRMALEKGMVLYAFEETCHRPNVYTKDHLFQKDSVTDLLDELSQLEDPKRYQSAYDKQKMHPTLATKEELKRMVQMTENKEGKL</sequence>
<organism evidence="1 2">
    <name type="scientific">Streptococcus australis ATCC 700641</name>
    <dbReference type="NCBI Taxonomy" id="888833"/>
    <lineage>
        <taxon>Bacteria</taxon>
        <taxon>Bacillati</taxon>
        <taxon>Bacillota</taxon>
        <taxon>Bacilli</taxon>
        <taxon>Lactobacillales</taxon>
        <taxon>Streptococcaceae</taxon>
        <taxon>Streptococcus</taxon>
    </lineage>
</organism>
<evidence type="ECO:0000313" key="2">
    <source>
        <dbReference type="Proteomes" id="UP000002814"/>
    </source>
</evidence>
<dbReference type="GeneID" id="93922605"/>
<name>E7S943_9STRE</name>
<dbReference type="AlphaFoldDB" id="E7S943"/>
<reference evidence="1 2" key="1">
    <citation type="submission" date="2010-12" db="EMBL/GenBank/DDBJ databases">
        <authorList>
            <person name="Muzny D."/>
            <person name="Qin X."/>
            <person name="Deng J."/>
            <person name="Jiang H."/>
            <person name="Liu Y."/>
            <person name="Qu J."/>
            <person name="Song X.-Z."/>
            <person name="Zhang L."/>
            <person name="Thornton R."/>
            <person name="Coyle M."/>
            <person name="Francisco L."/>
            <person name="Jackson L."/>
            <person name="Javaid M."/>
            <person name="Korchina V."/>
            <person name="Kovar C."/>
            <person name="Mata R."/>
            <person name="Mathew T."/>
            <person name="Ngo R."/>
            <person name="Nguyen L."/>
            <person name="Nguyen N."/>
            <person name="Okwuonu G."/>
            <person name="Ongeri F."/>
            <person name="Pham C."/>
            <person name="Simmons D."/>
            <person name="Wilczek-Boney K."/>
            <person name="Hale W."/>
            <person name="Jakkamsetti A."/>
            <person name="Pham P."/>
            <person name="Ruth R."/>
            <person name="San Lucas F."/>
            <person name="Warren J."/>
            <person name="Zhang J."/>
            <person name="Zhao Z."/>
            <person name="Zhou C."/>
            <person name="Zhu D."/>
            <person name="Lee S."/>
            <person name="Bess C."/>
            <person name="Blankenburg K."/>
            <person name="Forbes L."/>
            <person name="Fu Q."/>
            <person name="Gubbala S."/>
            <person name="Hirani K."/>
            <person name="Jayaseelan J.C."/>
            <person name="Lara F."/>
            <person name="Munidasa M."/>
            <person name="Palculict T."/>
            <person name="Patil S."/>
            <person name="Pu L.-L."/>
            <person name="Saada N."/>
            <person name="Tang L."/>
            <person name="Weissenberger G."/>
            <person name="Zhu Y."/>
            <person name="Hemphill L."/>
            <person name="Shang Y."/>
            <person name="Youmans B."/>
            <person name="Ayvaz T."/>
            <person name="Ross M."/>
            <person name="Santibanez J."/>
            <person name="Aqrawi P."/>
            <person name="Gross S."/>
            <person name="Joshi V."/>
            <person name="Fowler G."/>
            <person name="Nazareth L."/>
            <person name="Reid J."/>
            <person name="Worley K."/>
            <person name="Petrosino J."/>
            <person name="Highlander S."/>
            <person name="Gibbs R."/>
        </authorList>
    </citation>
    <scope>NUCLEOTIDE SEQUENCE [LARGE SCALE GENOMIC DNA]</scope>
    <source>
        <strain evidence="1 2">ATCC 700641</strain>
    </source>
</reference>
<dbReference type="HOGENOM" id="CLU_050378_0_0_9"/>
<dbReference type="GO" id="GO:0016740">
    <property type="term" value="F:transferase activity"/>
    <property type="evidence" value="ECO:0007669"/>
    <property type="project" value="UniProtKB-KW"/>
</dbReference>
<keyword evidence="2" id="KW-1185">Reference proteome</keyword>
<dbReference type="EMBL" id="AEQR01000010">
    <property type="protein sequence ID" value="EFV99934.1"/>
    <property type="molecule type" value="Genomic_DNA"/>
</dbReference>
<accession>E7S943</accession>
<dbReference type="eggNOG" id="COG0438">
    <property type="taxonomic scope" value="Bacteria"/>
</dbReference>
<comment type="caution">
    <text evidence="1">The sequence shown here is derived from an EMBL/GenBank/DDBJ whole genome shotgun (WGS) entry which is preliminary data.</text>
</comment>
<dbReference type="PATRIC" id="fig|888833.12.peg.1342"/>
<dbReference type="Proteomes" id="UP000002814">
    <property type="component" value="Unassembled WGS sequence"/>
</dbReference>